<dbReference type="AlphaFoldDB" id="A0A674NSW8"/>
<dbReference type="PANTHER" id="PTHR21695">
    <property type="entry name" value="ZINC FINGER PROTEIN 414"/>
    <property type="match status" value="1"/>
</dbReference>
<name>A0A674NSW8_TAKRU</name>
<dbReference type="PANTHER" id="PTHR21695:SF0">
    <property type="entry name" value="ZINC FINGER PROTEIN 414"/>
    <property type="match status" value="1"/>
</dbReference>
<dbReference type="InterPro" id="IPR039882">
    <property type="entry name" value="ZN414"/>
</dbReference>
<sequence>MQGRPAWGSWVYCRPPSWRSWGTWVYCCPPSWRTWRSRVYCHPQLEDLGLLSPPQLEELGDLGLLSPPPAGGPVGAGSTVAPPAGGAGGPGSTVAPPAGGAGSTVAPPSWRSWGTWVYCRPPHVCCYMLCPGKVLLCSTAGCSVLKCSASSCESCRTKLRSYRGLLTHLHTCSKVPRGKAKVADAAPPLASSSPNPTAGATSQNPPALDSTSQTKAPGSELQKTPPDVPPPAGSGAATDPPDGPLQTQGPSRGPALAPKSPSGSLAVWKKTQGENPTLVAPARLAGAWTPEPVVLWEHSKGRYVCVQCGHLASNRAQMTQHASTHGRAAEDAGNPAPNGPWDPGPREPGSGHS</sequence>
<feature type="compositionally biased region" description="Polar residues" evidence="1">
    <location>
        <begin position="199"/>
        <end position="216"/>
    </location>
</feature>
<feature type="region of interest" description="Disordered" evidence="1">
    <location>
        <begin position="183"/>
        <end position="267"/>
    </location>
</feature>
<dbReference type="GeneTree" id="ENSGT00390000006876"/>
<reference evidence="2" key="3">
    <citation type="submission" date="2025-09" db="UniProtKB">
        <authorList>
            <consortium name="Ensembl"/>
        </authorList>
    </citation>
    <scope>IDENTIFICATION</scope>
</reference>
<proteinExistence type="predicted"/>
<evidence type="ECO:0000313" key="3">
    <source>
        <dbReference type="Proteomes" id="UP000005226"/>
    </source>
</evidence>
<reference evidence="2" key="2">
    <citation type="submission" date="2025-08" db="UniProtKB">
        <authorList>
            <consortium name="Ensembl"/>
        </authorList>
    </citation>
    <scope>IDENTIFICATION</scope>
</reference>
<feature type="region of interest" description="Disordered" evidence="1">
    <location>
        <begin position="316"/>
        <end position="353"/>
    </location>
</feature>
<feature type="region of interest" description="Disordered" evidence="1">
    <location>
        <begin position="73"/>
        <end position="100"/>
    </location>
</feature>
<dbReference type="InParanoid" id="A0A674NSW8"/>
<evidence type="ECO:0000313" key="2">
    <source>
        <dbReference type="Ensembl" id="ENSTRUP00000076514.1"/>
    </source>
</evidence>
<dbReference type="Proteomes" id="UP000005226">
    <property type="component" value="Chromosome 13"/>
</dbReference>
<protein>
    <submittedName>
        <fullName evidence="2">Uncharacterized protein</fullName>
    </submittedName>
</protein>
<organism evidence="2 3">
    <name type="scientific">Takifugu rubripes</name>
    <name type="common">Japanese pufferfish</name>
    <name type="synonym">Fugu rubripes</name>
    <dbReference type="NCBI Taxonomy" id="31033"/>
    <lineage>
        <taxon>Eukaryota</taxon>
        <taxon>Metazoa</taxon>
        <taxon>Chordata</taxon>
        <taxon>Craniata</taxon>
        <taxon>Vertebrata</taxon>
        <taxon>Euteleostomi</taxon>
        <taxon>Actinopterygii</taxon>
        <taxon>Neopterygii</taxon>
        <taxon>Teleostei</taxon>
        <taxon>Neoteleostei</taxon>
        <taxon>Acanthomorphata</taxon>
        <taxon>Eupercaria</taxon>
        <taxon>Tetraodontiformes</taxon>
        <taxon>Tetradontoidea</taxon>
        <taxon>Tetraodontidae</taxon>
        <taxon>Takifugu</taxon>
    </lineage>
</organism>
<dbReference type="Ensembl" id="ENSTRUT00000088653.1">
    <property type="protein sequence ID" value="ENSTRUP00000076514.1"/>
    <property type="gene ID" value="ENSTRUG00000030980.1"/>
</dbReference>
<feature type="compositionally biased region" description="Low complexity" evidence="1">
    <location>
        <begin position="183"/>
        <end position="198"/>
    </location>
</feature>
<keyword evidence="3" id="KW-1185">Reference proteome</keyword>
<reference evidence="2 3" key="1">
    <citation type="journal article" date="2011" name="Genome Biol. Evol.">
        <title>Integration of the genetic map and genome assembly of fugu facilitates insights into distinct features of genome evolution in teleosts and mammals.</title>
        <authorList>
            <person name="Kai W."/>
            <person name="Kikuchi K."/>
            <person name="Tohari S."/>
            <person name="Chew A.K."/>
            <person name="Tay A."/>
            <person name="Fujiwara A."/>
            <person name="Hosoya S."/>
            <person name="Suetake H."/>
            <person name="Naruse K."/>
            <person name="Brenner S."/>
            <person name="Suzuki Y."/>
            <person name="Venkatesh B."/>
        </authorList>
    </citation>
    <scope>NUCLEOTIDE SEQUENCE [LARGE SCALE GENOMIC DNA]</scope>
</reference>
<accession>A0A674NSW8</accession>
<evidence type="ECO:0000256" key="1">
    <source>
        <dbReference type="SAM" id="MobiDB-lite"/>
    </source>
</evidence>